<organism evidence="1 2">
    <name type="scientific">Mytilus galloprovincialis</name>
    <name type="common">Mediterranean mussel</name>
    <dbReference type="NCBI Taxonomy" id="29158"/>
    <lineage>
        <taxon>Eukaryota</taxon>
        <taxon>Metazoa</taxon>
        <taxon>Spiralia</taxon>
        <taxon>Lophotrochozoa</taxon>
        <taxon>Mollusca</taxon>
        <taxon>Bivalvia</taxon>
        <taxon>Autobranchia</taxon>
        <taxon>Pteriomorphia</taxon>
        <taxon>Mytilida</taxon>
        <taxon>Mytiloidea</taxon>
        <taxon>Mytilidae</taxon>
        <taxon>Mytilinae</taxon>
        <taxon>Mytilus</taxon>
    </lineage>
</organism>
<dbReference type="PANTHER" id="PTHR47331">
    <property type="entry name" value="PHD-TYPE DOMAIN-CONTAINING PROTEIN"/>
    <property type="match status" value="1"/>
</dbReference>
<reference evidence="1" key="1">
    <citation type="submission" date="2018-11" db="EMBL/GenBank/DDBJ databases">
        <authorList>
            <person name="Alioto T."/>
            <person name="Alioto T."/>
        </authorList>
    </citation>
    <scope>NUCLEOTIDE SEQUENCE</scope>
</reference>
<keyword evidence="2" id="KW-1185">Reference proteome</keyword>
<sequence>MADILVDRLEPAPPFTCVGADFGPWEIATRKTCGAANLKWGPFSLPVYTQGIHIQVIEEISSSSFINAFKRFTSTLTSVGNYIRLRNKFCRSNMNKNRYYSWDDVNIKDYLYKSGVTWVFNATHSSHKGGT</sequence>
<evidence type="ECO:0000313" key="1">
    <source>
        <dbReference type="EMBL" id="VDI17214.1"/>
    </source>
</evidence>
<dbReference type="EMBL" id="UYJE01003190">
    <property type="protein sequence ID" value="VDI17214.1"/>
    <property type="molecule type" value="Genomic_DNA"/>
</dbReference>
<dbReference type="Proteomes" id="UP000596742">
    <property type="component" value="Unassembled WGS sequence"/>
</dbReference>
<gene>
    <name evidence="1" type="ORF">MGAL_10B038027</name>
</gene>
<proteinExistence type="predicted"/>
<dbReference type="PANTHER" id="PTHR47331:SF2">
    <property type="match status" value="1"/>
</dbReference>
<evidence type="ECO:0000313" key="2">
    <source>
        <dbReference type="Proteomes" id="UP000596742"/>
    </source>
</evidence>
<accession>A0A8B6DC46</accession>
<dbReference type="AlphaFoldDB" id="A0A8B6DC46"/>
<protein>
    <submittedName>
        <fullName evidence="1">Uncharacterized protein</fullName>
    </submittedName>
</protein>
<comment type="caution">
    <text evidence="1">The sequence shown here is derived from an EMBL/GenBank/DDBJ whole genome shotgun (WGS) entry which is preliminary data.</text>
</comment>
<name>A0A8B6DC46_MYTGA</name>
<dbReference type="OrthoDB" id="10068969at2759"/>